<feature type="transmembrane region" description="Helical" evidence="7">
    <location>
        <begin position="463"/>
        <end position="482"/>
    </location>
</feature>
<evidence type="ECO:0000313" key="9">
    <source>
        <dbReference type="EMBL" id="RCK60765.1"/>
    </source>
</evidence>
<dbReference type="Proteomes" id="UP000253472">
    <property type="component" value="Unassembled WGS sequence"/>
</dbReference>
<feature type="transmembrane region" description="Helical" evidence="7">
    <location>
        <begin position="224"/>
        <end position="242"/>
    </location>
</feature>
<keyword evidence="2" id="KW-0813">Transport</keyword>
<dbReference type="InterPro" id="IPR020846">
    <property type="entry name" value="MFS_dom"/>
</dbReference>
<reference evidence="9 10" key="1">
    <citation type="submission" date="2018-06" db="EMBL/GenBank/DDBJ databases">
        <title>Whole genome sequencing of Candida tropicalis (genome annotated by CSBL at Korea University).</title>
        <authorList>
            <person name="Ahn J."/>
        </authorList>
    </citation>
    <scope>NUCLEOTIDE SEQUENCE [LARGE SCALE GENOMIC DNA]</scope>
    <source>
        <strain evidence="9 10">ATCC 20962</strain>
    </source>
</reference>
<proteinExistence type="predicted"/>
<dbReference type="InterPro" id="IPR011701">
    <property type="entry name" value="MFS"/>
</dbReference>
<dbReference type="PROSITE" id="PS50850">
    <property type="entry name" value="MFS"/>
    <property type="match status" value="1"/>
</dbReference>
<feature type="transmembrane region" description="Helical" evidence="7">
    <location>
        <begin position="386"/>
        <end position="411"/>
    </location>
</feature>
<dbReference type="AlphaFoldDB" id="A0A367Y4E8"/>
<dbReference type="EMBL" id="QLNQ01000026">
    <property type="protein sequence ID" value="RCK60765.1"/>
    <property type="molecule type" value="Genomic_DNA"/>
</dbReference>
<feature type="transmembrane region" description="Helical" evidence="7">
    <location>
        <begin position="423"/>
        <end position="443"/>
    </location>
</feature>
<keyword evidence="5 7" id="KW-0472">Membrane</keyword>
<feature type="transmembrane region" description="Helical" evidence="7">
    <location>
        <begin position="155"/>
        <end position="180"/>
    </location>
</feature>
<keyword evidence="10" id="KW-1185">Reference proteome</keyword>
<dbReference type="FunFam" id="1.20.1250.20:FF:000011">
    <property type="entry name" value="MFS multidrug transporter, putative"/>
    <property type="match status" value="1"/>
</dbReference>
<dbReference type="PANTHER" id="PTHR23502:SF132">
    <property type="entry name" value="POLYAMINE TRANSPORTER 2-RELATED"/>
    <property type="match status" value="1"/>
</dbReference>
<dbReference type="InterPro" id="IPR036259">
    <property type="entry name" value="MFS_trans_sf"/>
</dbReference>
<evidence type="ECO:0000256" key="5">
    <source>
        <dbReference type="ARBA" id="ARBA00023136"/>
    </source>
</evidence>
<comment type="subcellular location">
    <subcellularLocation>
        <location evidence="1">Membrane</location>
        <topology evidence="1">Multi-pass membrane protein</topology>
    </subcellularLocation>
</comment>
<feature type="transmembrane region" description="Helical" evidence="7">
    <location>
        <begin position="192"/>
        <end position="212"/>
    </location>
</feature>
<dbReference type="OrthoDB" id="3936150at2759"/>
<dbReference type="GO" id="GO:0000297">
    <property type="term" value="F:spermine transmembrane transporter activity"/>
    <property type="evidence" value="ECO:0007669"/>
    <property type="project" value="TreeGrafter"/>
</dbReference>
<dbReference type="Gene3D" id="1.20.1250.20">
    <property type="entry name" value="MFS general substrate transporter like domains"/>
    <property type="match status" value="1"/>
</dbReference>
<evidence type="ECO:0000256" key="6">
    <source>
        <dbReference type="SAM" id="MobiDB-lite"/>
    </source>
</evidence>
<dbReference type="PANTHER" id="PTHR23502">
    <property type="entry name" value="MAJOR FACILITATOR SUPERFAMILY"/>
    <property type="match status" value="1"/>
</dbReference>
<dbReference type="GO" id="GO:0000329">
    <property type="term" value="C:fungal-type vacuole membrane"/>
    <property type="evidence" value="ECO:0007669"/>
    <property type="project" value="TreeGrafter"/>
</dbReference>
<keyword evidence="4 7" id="KW-1133">Transmembrane helix</keyword>
<protein>
    <submittedName>
        <fullName evidence="9">Polyamine transporter 3</fullName>
    </submittedName>
</protein>
<name>A0A367Y4E8_9ASCO</name>
<dbReference type="GO" id="GO:0005886">
    <property type="term" value="C:plasma membrane"/>
    <property type="evidence" value="ECO:0007669"/>
    <property type="project" value="TreeGrafter"/>
</dbReference>
<dbReference type="CDD" id="cd17323">
    <property type="entry name" value="MFS_Tpo1_MDR_like"/>
    <property type="match status" value="1"/>
</dbReference>
<accession>A0A367Y4E8</accession>
<feature type="transmembrane region" description="Helical" evidence="7">
    <location>
        <begin position="556"/>
        <end position="576"/>
    </location>
</feature>
<feature type="domain" description="Major facilitator superfamily (MFS) profile" evidence="8">
    <location>
        <begin position="157"/>
        <end position="580"/>
    </location>
</feature>
<evidence type="ECO:0000256" key="3">
    <source>
        <dbReference type="ARBA" id="ARBA00022692"/>
    </source>
</evidence>
<feature type="transmembrane region" description="Helical" evidence="7">
    <location>
        <begin position="488"/>
        <end position="511"/>
    </location>
</feature>
<evidence type="ECO:0000256" key="1">
    <source>
        <dbReference type="ARBA" id="ARBA00004141"/>
    </source>
</evidence>
<keyword evidence="3 7" id="KW-0812">Transmembrane</keyword>
<feature type="compositionally biased region" description="Basic and acidic residues" evidence="6">
    <location>
        <begin position="1"/>
        <end position="14"/>
    </location>
</feature>
<evidence type="ECO:0000256" key="2">
    <source>
        <dbReference type="ARBA" id="ARBA00022448"/>
    </source>
</evidence>
<gene>
    <name evidence="9" type="primary">TPO3_0</name>
    <name evidence="9" type="ORF">Cantr_08057</name>
</gene>
<feature type="compositionally biased region" description="Polar residues" evidence="6">
    <location>
        <begin position="29"/>
        <end position="41"/>
    </location>
</feature>
<sequence length="595" mass="65985">MSIHGEDSDSESTRQDFNPTAFQPDLEAQSINSSDTQQSLKTADLPLKITRTETKKSLVDLGMSSSIPVGDLNAPPVEDPIFPEEYTMETTTGLVPVATLQSLGRTKTMTGIEEEPEEAEKKPSRFEELDPEIEFVTFTVGDPENPHNWPMWIKWVYTLLISMFVISAAYGSSCLSAGLFTINEKYHVLTEVSTLTVSLMVLGFCLGPLVWAPMSEQVGRRPTYFVSFGLYVIFNIPCALAPNIGGLLVCRFLCGVFASSALTIAGASLVDIHNETRGLALAFFSFCPYSGPVISLITGGFIAVDTRRMDLLVWVNMAFAGVMWILISLMPETYAPVILKKRAKRLRKETGNPKIMTEQEATPLSFKEMVNQNLVLPLKFVVTEPLLDMVCAFVALIYAYLYAFFFAYPYIFNTLYGFEDDKIGLMFIPILIGACLAVSTTYILEIQYGKMTKRRKPEPEDRLWGAMVGSPFPCIALFMLGATSYKHVIWVGPASSGIAFGYGMVLIYYSLNNYIIDTYAKYAASALATKVFLRSAGGAAFPLFITQMYEGMGLQWASWLLAFVALAMVLIPFSFYKFGKTVRAKLCKEDYSAAL</sequence>
<dbReference type="STRING" id="5486.A0A367Y4E8"/>
<evidence type="ECO:0000256" key="4">
    <source>
        <dbReference type="ARBA" id="ARBA00022989"/>
    </source>
</evidence>
<dbReference type="SUPFAM" id="SSF103473">
    <property type="entry name" value="MFS general substrate transporter"/>
    <property type="match status" value="1"/>
</dbReference>
<evidence type="ECO:0000313" key="10">
    <source>
        <dbReference type="Proteomes" id="UP000253472"/>
    </source>
</evidence>
<evidence type="ECO:0000259" key="8">
    <source>
        <dbReference type="PROSITE" id="PS50850"/>
    </source>
</evidence>
<organism evidence="9 10">
    <name type="scientific">Candida viswanathii</name>
    <dbReference type="NCBI Taxonomy" id="5486"/>
    <lineage>
        <taxon>Eukaryota</taxon>
        <taxon>Fungi</taxon>
        <taxon>Dikarya</taxon>
        <taxon>Ascomycota</taxon>
        <taxon>Saccharomycotina</taxon>
        <taxon>Pichiomycetes</taxon>
        <taxon>Debaryomycetaceae</taxon>
        <taxon>Candida/Lodderomyces clade</taxon>
        <taxon>Candida</taxon>
    </lineage>
</organism>
<feature type="transmembrane region" description="Helical" evidence="7">
    <location>
        <begin position="531"/>
        <end position="550"/>
    </location>
</feature>
<feature type="transmembrane region" description="Helical" evidence="7">
    <location>
        <begin position="314"/>
        <end position="339"/>
    </location>
</feature>
<comment type="caution">
    <text evidence="9">The sequence shown here is derived from an EMBL/GenBank/DDBJ whole genome shotgun (WGS) entry which is preliminary data.</text>
</comment>
<feature type="transmembrane region" description="Helical" evidence="7">
    <location>
        <begin position="279"/>
        <end position="302"/>
    </location>
</feature>
<evidence type="ECO:0000256" key="7">
    <source>
        <dbReference type="SAM" id="Phobius"/>
    </source>
</evidence>
<feature type="transmembrane region" description="Helical" evidence="7">
    <location>
        <begin position="248"/>
        <end position="267"/>
    </location>
</feature>
<feature type="region of interest" description="Disordered" evidence="6">
    <location>
        <begin position="1"/>
        <end position="47"/>
    </location>
</feature>
<dbReference type="Pfam" id="PF07690">
    <property type="entry name" value="MFS_1"/>
    <property type="match status" value="1"/>
</dbReference>